<dbReference type="GO" id="GO:0005886">
    <property type="term" value="C:plasma membrane"/>
    <property type="evidence" value="ECO:0007669"/>
    <property type="project" value="UniProtKB-SubCell"/>
</dbReference>
<keyword evidence="8 9" id="KW-0472">Membrane</keyword>
<dbReference type="KEGG" id="saqu:EJC51_01015"/>
<evidence type="ECO:0000259" key="10">
    <source>
        <dbReference type="PROSITE" id="PS50893"/>
    </source>
</evidence>
<accession>A0A3S9HRV6</accession>
<dbReference type="Gene3D" id="3.40.50.300">
    <property type="entry name" value="P-loop containing nucleotide triphosphate hydrolases"/>
    <property type="match status" value="1"/>
</dbReference>
<dbReference type="SMART" id="SM00382">
    <property type="entry name" value="AAA"/>
    <property type="match status" value="1"/>
</dbReference>
<gene>
    <name evidence="12" type="ORF">EJC51_01015</name>
</gene>
<dbReference type="SUPFAM" id="SSF90123">
    <property type="entry name" value="ABC transporter transmembrane region"/>
    <property type="match status" value="1"/>
</dbReference>
<evidence type="ECO:0000256" key="7">
    <source>
        <dbReference type="ARBA" id="ARBA00022989"/>
    </source>
</evidence>
<feature type="transmembrane region" description="Helical" evidence="9">
    <location>
        <begin position="52"/>
        <end position="72"/>
    </location>
</feature>
<dbReference type="PROSITE" id="PS00211">
    <property type="entry name" value="ABC_TRANSPORTER_1"/>
    <property type="match status" value="1"/>
</dbReference>
<dbReference type="FunFam" id="3.40.50.300:FF:000854">
    <property type="entry name" value="Multidrug ABC transporter ATP-binding protein"/>
    <property type="match status" value="1"/>
</dbReference>
<dbReference type="Pfam" id="PF00664">
    <property type="entry name" value="ABC_membrane"/>
    <property type="match status" value="1"/>
</dbReference>
<feature type="domain" description="ABC transporter" evidence="10">
    <location>
        <begin position="332"/>
        <end position="567"/>
    </location>
</feature>
<evidence type="ECO:0000256" key="1">
    <source>
        <dbReference type="ARBA" id="ARBA00004651"/>
    </source>
</evidence>
<evidence type="ECO:0000256" key="5">
    <source>
        <dbReference type="ARBA" id="ARBA00022741"/>
    </source>
</evidence>
<keyword evidence="4 9" id="KW-0812">Transmembrane</keyword>
<dbReference type="InterPro" id="IPR017871">
    <property type="entry name" value="ABC_transporter-like_CS"/>
</dbReference>
<evidence type="ECO:0000256" key="6">
    <source>
        <dbReference type="ARBA" id="ARBA00022840"/>
    </source>
</evidence>
<protein>
    <submittedName>
        <fullName evidence="12">ABC transporter ATP-binding protein</fullName>
    </submittedName>
</protein>
<organism evidence="12 13">
    <name type="scientific">Streptomyces aquilus</name>
    <dbReference type="NCBI Taxonomy" id="2548456"/>
    <lineage>
        <taxon>Bacteria</taxon>
        <taxon>Bacillati</taxon>
        <taxon>Actinomycetota</taxon>
        <taxon>Actinomycetes</taxon>
        <taxon>Kitasatosporales</taxon>
        <taxon>Streptomycetaceae</taxon>
        <taxon>Streptomyces</taxon>
    </lineage>
</organism>
<dbReference type="Proteomes" id="UP000280197">
    <property type="component" value="Chromosome"/>
</dbReference>
<evidence type="ECO:0000259" key="11">
    <source>
        <dbReference type="PROSITE" id="PS50929"/>
    </source>
</evidence>
<feature type="transmembrane region" description="Helical" evidence="9">
    <location>
        <begin position="12"/>
        <end position="32"/>
    </location>
</feature>
<evidence type="ECO:0000256" key="8">
    <source>
        <dbReference type="ARBA" id="ARBA00023136"/>
    </source>
</evidence>
<feature type="transmembrane region" description="Helical" evidence="9">
    <location>
        <begin position="155"/>
        <end position="177"/>
    </location>
</feature>
<dbReference type="RefSeq" id="WP_126269247.1">
    <property type="nucleotide sequence ID" value="NZ_CP034463.1"/>
</dbReference>
<name>A0A3S9HRV6_9ACTN</name>
<dbReference type="InterPro" id="IPR003439">
    <property type="entry name" value="ABC_transporter-like_ATP-bd"/>
</dbReference>
<dbReference type="GO" id="GO:0016887">
    <property type="term" value="F:ATP hydrolysis activity"/>
    <property type="evidence" value="ECO:0007669"/>
    <property type="project" value="InterPro"/>
</dbReference>
<feature type="transmembrane region" description="Helical" evidence="9">
    <location>
        <begin position="265"/>
        <end position="290"/>
    </location>
</feature>
<dbReference type="InterPro" id="IPR036640">
    <property type="entry name" value="ABC1_TM_sf"/>
</dbReference>
<dbReference type="EMBL" id="CP034463">
    <property type="protein sequence ID" value="AZP14860.1"/>
    <property type="molecule type" value="Genomic_DNA"/>
</dbReference>
<keyword evidence="7 9" id="KW-1133">Transmembrane helix</keyword>
<dbReference type="InterPro" id="IPR039421">
    <property type="entry name" value="Type_1_exporter"/>
</dbReference>
<keyword evidence="2" id="KW-0813">Transport</keyword>
<dbReference type="PANTHER" id="PTHR43394">
    <property type="entry name" value="ATP-DEPENDENT PERMEASE MDL1, MITOCHONDRIAL"/>
    <property type="match status" value="1"/>
</dbReference>
<dbReference type="CDD" id="cd18548">
    <property type="entry name" value="ABC_6TM_Tm287_like"/>
    <property type="match status" value="1"/>
</dbReference>
<evidence type="ECO:0000313" key="12">
    <source>
        <dbReference type="EMBL" id="AZP14860.1"/>
    </source>
</evidence>
<dbReference type="InterPro" id="IPR027417">
    <property type="entry name" value="P-loop_NTPase"/>
</dbReference>
<feature type="domain" description="ABC transmembrane type-1" evidence="11">
    <location>
        <begin position="16"/>
        <end position="298"/>
    </location>
</feature>
<evidence type="ECO:0000256" key="4">
    <source>
        <dbReference type="ARBA" id="ARBA00022692"/>
    </source>
</evidence>
<keyword evidence="3" id="KW-1003">Cell membrane</keyword>
<keyword evidence="6 12" id="KW-0067">ATP-binding</keyword>
<dbReference type="Gene3D" id="1.20.1560.10">
    <property type="entry name" value="ABC transporter type 1, transmembrane domain"/>
    <property type="match status" value="1"/>
</dbReference>
<dbReference type="SUPFAM" id="SSF52540">
    <property type="entry name" value="P-loop containing nucleoside triphosphate hydrolases"/>
    <property type="match status" value="1"/>
</dbReference>
<reference evidence="12 13" key="1">
    <citation type="submission" date="2018-12" db="EMBL/GenBank/DDBJ databases">
        <authorList>
            <person name="Li K."/>
        </authorList>
    </citation>
    <scope>NUCLEOTIDE SEQUENCE [LARGE SCALE GENOMIC DNA]</scope>
    <source>
        <strain evidence="13">CR22</strain>
    </source>
</reference>
<keyword evidence="5" id="KW-0547">Nucleotide-binding</keyword>
<feature type="transmembrane region" description="Helical" evidence="9">
    <location>
        <begin position="239"/>
        <end position="259"/>
    </location>
</feature>
<evidence type="ECO:0000313" key="13">
    <source>
        <dbReference type="Proteomes" id="UP000280197"/>
    </source>
</evidence>
<comment type="subcellular location">
    <subcellularLocation>
        <location evidence="1">Cell membrane</location>
        <topology evidence="1">Multi-pass membrane protein</topology>
    </subcellularLocation>
</comment>
<sequence length="575" mass="61381">MRLVRAQLAKHRGWFAVVTVFQLVSVTATLYLPTINADLIDNGLLRADVGHIWTVGGWMVVVSIVQLLAAVISSYAGTRAATNAAHDLRSDVYDKITTFSSREHQDFGTATLITRSTDDVQQIQAFLLTFGTVVVAAPITMLGGAYMALRADAGLSFLIVVAVVVLGAALAVILRWMTRVSRRMQDRLDAVNRVMREQLMGFTVIRAFTRERFEAERFGQVNNELTVATRSMGRLRGTFVPAVMLITDLAIVAVVWFGGHRVESGHLLIGGLTAYVTYLGLILGAALMAASGVMMLPNMMVAAERIQAVLNSTPVLRPTGVPANSFPIRGELELRGVALRYPGADADVLSGIDLRIEPGGTVAIVGSMGAGKTTLLSIVARLQAATSGSVRLDGVDLRTIDPTVLHSQLAIVPQRSLLFTGTVASNLRLAKPDATDAELWEALEVAQAREFVSVMDDGLESPIAQGGTNVSGGQRQRLCIARALVANPRVLLLDDPVSALDQETAARLLAAVRTATADATVLLVSQRTAGIRSAERIVVLHEGSIVGDGTHQSLMESCQTYQELAASQEAIGALS</sequence>
<dbReference type="GO" id="GO:0015421">
    <property type="term" value="F:ABC-type oligopeptide transporter activity"/>
    <property type="evidence" value="ECO:0007669"/>
    <property type="project" value="TreeGrafter"/>
</dbReference>
<dbReference type="InterPro" id="IPR003593">
    <property type="entry name" value="AAA+_ATPase"/>
</dbReference>
<dbReference type="InterPro" id="IPR011527">
    <property type="entry name" value="ABC1_TM_dom"/>
</dbReference>
<dbReference type="PANTHER" id="PTHR43394:SF1">
    <property type="entry name" value="ATP-BINDING CASSETTE SUB-FAMILY B MEMBER 10, MITOCHONDRIAL"/>
    <property type="match status" value="1"/>
</dbReference>
<evidence type="ECO:0000256" key="3">
    <source>
        <dbReference type="ARBA" id="ARBA00022475"/>
    </source>
</evidence>
<evidence type="ECO:0000256" key="9">
    <source>
        <dbReference type="SAM" id="Phobius"/>
    </source>
</evidence>
<dbReference type="PROSITE" id="PS50929">
    <property type="entry name" value="ABC_TM1F"/>
    <property type="match status" value="1"/>
</dbReference>
<dbReference type="GO" id="GO:0005524">
    <property type="term" value="F:ATP binding"/>
    <property type="evidence" value="ECO:0007669"/>
    <property type="project" value="UniProtKB-KW"/>
</dbReference>
<dbReference type="AlphaFoldDB" id="A0A3S9HRV6"/>
<keyword evidence="13" id="KW-1185">Reference proteome</keyword>
<evidence type="ECO:0000256" key="2">
    <source>
        <dbReference type="ARBA" id="ARBA00022448"/>
    </source>
</evidence>
<dbReference type="Pfam" id="PF00005">
    <property type="entry name" value="ABC_tran"/>
    <property type="match status" value="1"/>
</dbReference>
<proteinExistence type="predicted"/>
<feature type="transmembrane region" description="Helical" evidence="9">
    <location>
        <begin position="125"/>
        <end position="149"/>
    </location>
</feature>
<dbReference type="PROSITE" id="PS50893">
    <property type="entry name" value="ABC_TRANSPORTER_2"/>
    <property type="match status" value="1"/>
</dbReference>